<sequence length="76" mass="8602">MSCLLAVYALTPRKEIPWKPSYKFHDKLQISSFRLKPSRPEQFSTGPSHKVLLSTSRVRKKLPLFASIGALDSITT</sequence>
<gene>
    <name evidence="1" type="ORF">EYC84_001057</name>
</gene>
<evidence type="ECO:0000313" key="1">
    <source>
        <dbReference type="EMBL" id="KAA8569419.1"/>
    </source>
</evidence>
<reference evidence="1 2" key="1">
    <citation type="submission" date="2019-06" db="EMBL/GenBank/DDBJ databases">
        <title>Genome Sequence of the Brown Rot Fungal Pathogen Monilinia fructicola.</title>
        <authorList>
            <person name="De Miccolis Angelini R.M."/>
            <person name="Landi L."/>
            <person name="Abate D."/>
            <person name="Pollastro S."/>
            <person name="Romanazzi G."/>
            <person name="Faretra F."/>
        </authorList>
    </citation>
    <scope>NUCLEOTIDE SEQUENCE [LARGE SCALE GENOMIC DNA]</scope>
    <source>
        <strain evidence="1 2">Mfrc123</strain>
    </source>
</reference>
<evidence type="ECO:0000313" key="2">
    <source>
        <dbReference type="Proteomes" id="UP000322873"/>
    </source>
</evidence>
<protein>
    <submittedName>
        <fullName evidence="1">Uncharacterized protein</fullName>
    </submittedName>
</protein>
<comment type="caution">
    <text evidence="1">The sequence shown here is derived from an EMBL/GenBank/DDBJ whole genome shotgun (WGS) entry which is preliminary data.</text>
</comment>
<accession>A0A5M9JN61</accession>
<organism evidence="1 2">
    <name type="scientific">Monilinia fructicola</name>
    <name type="common">Brown rot fungus</name>
    <name type="synonym">Ciboria fructicola</name>
    <dbReference type="NCBI Taxonomy" id="38448"/>
    <lineage>
        <taxon>Eukaryota</taxon>
        <taxon>Fungi</taxon>
        <taxon>Dikarya</taxon>
        <taxon>Ascomycota</taxon>
        <taxon>Pezizomycotina</taxon>
        <taxon>Leotiomycetes</taxon>
        <taxon>Helotiales</taxon>
        <taxon>Sclerotiniaceae</taxon>
        <taxon>Monilinia</taxon>
    </lineage>
</organism>
<name>A0A5M9JN61_MONFR</name>
<dbReference type="Proteomes" id="UP000322873">
    <property type="component" value="Unassembled WGS sequence"/>
</dbReference>
<proteinExistence type="predicted"/>
<dbReference type="EMBL" id="VICG01000008">
    <property type="protein sequence ID" value="KAA8569419.1"/>
    <property type="molecule type" value="Genomic_DNA"/>
</dbReference>
<dbReference type="AlphaFoldDB" id="A0A5M9JN61"/>
<keyword evidence="2" id="KW-1185">Reference proteome</keyword>